<dbReference type="InterPro" id="IPR002625">
    <property type="entry name" value="Smr_dom"/>
</dbReference>
<organism evidence="3 4">
    <name type="scientific">Legionella cherrii</name>
    <dbReference type="NCBI Taxonomy" id="28084"/>
    <lineage>
        <taxon>Bacteria</taxon>
        <taxon>Pseudomonadati</taxon>
        <taxon>Pseudomonadota</taxon>
        <taxon>Gammaproteobacteria</taxon>
        <taxon>Legionellales</taxon>
        <taxon>Legionellaceae</taxon>
        <taxon>Legionella</taxon>
    </lineage>
</organism>
<evidence type="ECO:0000313" key="3">
    <source>
        <dbReference type="EMBL" id="KTC82558.1"/>
    </source>
</evidence>
<dbReference type="PANTHER" id="PTHR35562">
    <property type="entry name" value="DNA ENDONUCLEASE SMRA-RELATED"/>
    <property type="match status" value="1"/>
</dbReference>
<comment type="caution">
    <text evidence="3">The sequence shown here is derived from an EMBL/GenBank/DDBJ whole genome shotgun (WGS) entry which is preliminary data.</text>
</comment>
<sequence length="253" mass="28851">MLNEYYLTDDIEEPVLASSILAYVTPNVSGKRFNELKTAQIPWEAKLDLSNLKPDDARRALLEFIQKQVKKNKHTLLIVHGTQSARNAPPLLKNLVNHWLQQIQEVIAFHSAKPSDGGTGAVYVLLKRVSDLPVFTRTESSSFLVVETKAMERQRRLAEQQGERRMASVKAREHSNYEAQPGLEGELQNNILQHPALDSQRFDGIDAPLNPEPPLNTDARREYDNERRNQEQEKQLRLGNMPRFTNTPKPRGP</sequence>
<dbReference type="Gene3D" id="3.30.1370.110">
    <property type="match status" value="1"/>
</dbReference>
<feature type="region of interest" description="Disordered" evidence="1">
    <location>
        <begin position="201"/>
        <end position="253"/>
    </location>
</feature>
<dbReference type="EMBL" id="LNXW01000008">
    <property type="protein sequence ID" value="KTC82558.1"/>
    <property type="molecule type" value="Genomic_DNA"/>
</dbReference>
<feature type="compositionally biased region" description="Polar residues" evidence="1">
    <location>
        <begin position="243"/>
        <end position="253"/>
    </location>
</feature>
<reference evidence="3 4" key="1">
    <citation type="submission" date="2015-11" db="EMBL/GenBank/DDBJ databases">
        <title>Genomic analysis of 38 Legionella species identifies large and diverse effector repertoires.</title>
        <authorList>
            <person name="Burstein D."/>
            <person name="Amaro F."/>
            <person name="Zusman T."/>
            <person name="Lifshitz Z."/>
            <person name="Cohen O."/>
            <person name="Gilbert J.A."/>
            <person name="Pupko T."/>
            <person name="Shuman H.A."/>
            <person name="Segal G."/>
        </authorList>
    </citation>
    <scope>NUCLEOTIDE SEQUENCE [LARGE SCALE GENOMIC DNA]</scope>
    <source>
        <strain evidence="3 4">ORW</strain>
    </source>
</reference>
<gene>
    <name evidence="3" type="ORF">Lche_0238</name>
</gene>
<dbReference type="Proteomes" id="UP000054921">
    <property type="component" value="Unassembled WGS sequence"/>
</dbReference>
<protein>
    <submittedName>
        <fullName evidence="3">Putative Smr domain protein</fullName>
    </submittedName>
</protein>
<dbReference type="AlphaFoldDB" id="A0A0W0SGH6"/>
<dbReference type="SMART" id="SM00463">
    <property type="entry name" value="SMR"/>
    <property type="match status" value="1"/>
</dbReference>
<feature type="domain" description="Smr" evidence="2">
    <location>
        <begin position="47"/>
        <end position="127"/>
    </location>
</feature>
<dbReference type="RefSeq" id="WP_058387256.1">
    <property type="nucleotide sequence ID" value="NZ_LNXW01000008.1"/>
</dbReference>
<dbReference type="InterPro" id="IPR036063">
    <property type="entry name" value="Smr_dom_sf"/>
</dbReference>
<feature type="compositionally biased region" description="Basic and acidic residues" evidence="1">
    <location>
        <begin position="218"/>
        <end position="236"/>
    </location>
</feature>
<dbReference type="PANTHER" id="PTHR35562:SF2">
    <property type="entry name" value="DNA ENDONUCLEASE SMRA-RELATED"/>
    <property type="match status" value="1"/>
</dbReference>
<evidence type="ECO:0000259" key="2">
    <source>
        <dbReference type="PROSITE" id="PS50828"/>
    </source>
</evidence>
<name>A0A0W0SGH6_9GAMM</name>
<accession>A0A0W0SGH6</accession>
<feature type="region of interest" description="Disordered" evidence="1">
    <location>
        <begin position="156"/>
        <end position="180"/>
    </location>
</feature>
<dbReference type="OrthoDB" id="9808881at2"/>
<dbReference type="SUPFAM" id="SSF160443">
    <property type="entry name" value="SMR domain-like"/>
    <property type="match status" value="1"/>
</dbReference>
<dbReference type="PATRIC" id="fig|28084.5.peg.254"/>
<dbReference type="PROSITE" id="PS50828">
    <property type="entry name" value="SMR"/>
    <property type="match status" value="1"/>
</dbReference>
<feature type="compositionally biased region" description="Basic and acidic residues" evidence="1">
    <location>
        <begin position="156"/>
        <end position="176"/>
    </location>
</feature>
<evidence type="ECO:0000256" key="1">
    <source>
        <dbReference type="SAM" id="MobiDB-lite"/>
    </source>
</evidence>
<dbReference type="STRING" id="28084.Lche_0238"/>
<proteinExistence type="predicted"/>
<dbReference type="Pfam" id="PF01713">
    <property type="entry name" value="Smr"/>
    <property type="match status" value="1"/>
</dbReference>
<evidence type="ECO:0000313" key="4">
    <source>
        <dbReference type="Proteomes" id="UP000054921"/>
    </source>
</evidence>